<dbReference type="Ensembl" id="ENSOABT00000067241.1">
    <property type="protein sequence ID" value="ENSOABP00000061206.1"/>
    <property type="gene ID" value="ENSOABG00000032189.1"/>
</dbReference>
<dbReference type="FunFam" id="3.40.50.11980:FF:000001">
    <property type="entry name" value="ZC3H12A isoform 1"/>
    <property type="match status" value="1"/>
</dbReference>
<dbReference type="CDD" id="cd18729">
    <property type="entry name" value="PIN_Zc3h12-like"/>
    <property type="match status" value="1"/>
</dbReference>
<evidence type="ECO:0000259" key="12">
    <source>
        <dbReference type="Pfam" id="PF18039"/>
    </source>
</evidence>
<feature type="region of interest" description="Disordered" evidence="10">
    <location>
        <begin position="69"/>
        <end position="92"/>
    </location>
</feature>
<dbReference type="GO" id="GO:0004521">
    <property type="term" value="F:RNA endonuclease activity"/>
    <property type="evidence" value="ECO:0007669"/>
    <property type="project" value="TreeGrafter"/>
</dbReference>
<comment type="similarity">
    <text evidence="2">Belongs to the ZC3H12 family.</text>
</comment>
<evidence type="ECO:0000256" key="5">
    <source>
        <dbReference type="ARBA" id="ARBA00022759"/>
    </source>
</evidence>
<proteinExistence type="inferred from homology"/>
<feature type="domain" description="RNase NYN" evidence="11">
    <location>
        <begin position="110"/>
        <end position="265"/>
    </location>
</feature>
<evidence type="ECO:0000256" key="9">
    <source>
        <dbReference type="ARBA" id="ARBA00022842"/>
    </source>
</evidence>
<feature type="compositionally biased region" description="Polar residues" evidence="10">
    <location>
        <begin position="486"/>
        <end position="498"/>
    </location>
</feature>
<dbReference type="Proteomes" id="UP000472276">
    <property type="component" value="Unassembled WGS sequence"/>
</dbReference>
<sequence length="662" mass="75027">MLKCKSVEVGKDSFQPACFEHHKVEFALKLGYPEELVLLVLRKLGPDALINDILGELVKLGTKIEMDQQGGQAVSQSPSSSLSSSVASNSSLDSSRLLCPSHLLEDKENLRPVVVDGSNVAMSHGNKEVFSCQGIKLAVDWFLERGHRDITVFVPAWRKEQSRPDALITDQEILRRLEKEKILVFTPSRRVQGRRVVCYDDRFIVKLAYESDGIIVSNDNYRDLANEKPEWKKFIDERLLMYSFVNDKFMPPDDPLGRHGPSLENFLRKRPVIPEHRKQPCPYGNKEMFMYVSYQMYAYQLCRRRLQCCRPNKVESYYRCSSPEVGYNSLVKAYSGLSLVVPQTPECFFPGELRTSSLASDCSSEGSVSSDSFSPDPVLDDSPKCHHHHPHHHHHHYSGQYPHQASRVSPRLSQHSPRGYVHPQGLWRQRDFGIEDTPASATSHVSPRHVNTASVYIQPQLQLLTNFPGDPPHPQHPPQTPTAHARSQSFPRSHNTVGSLWPEHGLQDRVCEGSPVHSRRNYSVLTQQPQHQQNWDPNYEPPPKPYYDLFSYKSFPQVHGHSPWGQQVHSSPHGLLIPGLPSLSQQSLPSVPTHKSHMPSATQHAKPTALGRYQDLRERVFVNLCGIFPPDLVRMVMTRNPHVTDAQELAAAILMEKSQHSS</sequence>
<evidence type="ECO:0000256" key="6">
    <source>
        <dbReference type="ARBA" id="ARBA00022771"/>
    </source>
</evidence>
<feature type="region of interest" description="Disordered" evidence="10">
    <location>
        <begin position="464"/>
        <end position="501"/>
    </location>
</feature>
<dbReference type="PANTHER" id="PTHR12876:SF36">
    <property type="entry name" value="RIBONUCLEASE ZC3H12C-RELATED"/>
    <property type="match status" value="1"/>
</dbReference>
<comment type="cofactor">
    <cofactor evidence="1">
        <name>Mg(2+)</name>
        <dbReference type="ChEBI" id="CHEBI:18420"/>
    </cofactor>
</comment>
<dbReference type="InterPro" id="IPR051101">
    <property type="entry name" value="ZC3H12/N4BP1_RNase_Reg"/>
</dbReference>
<keyword evidence="8" id="KW-0862">Zinc</keyword>
<dbReference type="Gene3D" id="3.40.50.11980">
    <property type="match status" value="1"/>
</dbReference>
<reference evidence="14" key="3">
    <citation type="submission" date="2025-09" db="UniProtKB">
        <authorList>
            <consortium name="Ensembl"/>
        </authorList>
    </citation>
    <scope>IDENTIFICATION</scope>
</reference>
<feature type="region of interest" description="Disordered" evidence="10">
    <location>
        <begin position="366"/>
        <end position="417"/>
    </location>
</feature>
<evidence type="ECO:0000256" key="3">
    <source>
        <dbReference type="ARBA" id="ARBA00022722"/>
    </source>
</evidence>
<keyword evidence="7" id="KW-0378">Hydrolase</keyword>
<dbReference type="Pfam" id="PF18561">
    <property type="entry name" value="Regnase_1_C"/>
    <property type="match status" value="1"/>
</dbReference>
<feature type="region of interest" description="Disordered" evidence="10">
    <location>
        <begin position="586"/>
        <end position="607"/>
    </location>
</feature>
<evidence type="ECO:0000256" key="10">
    <source>
        <dbReference type="SAM" id="MobiDB-lite"/>
    </source>
</evidence>
<keyword evidence="3" id="KW-0540">Nuclease</keyword>
<feature type="domain" description="Endoribonuclease Regnase 1/ZC3H12 C-terminal" evidence="13">
    <location>
        <begin position="612"/>
        <end position="657"/>
    </location>
</feature>
<name>A0AAZ1WZU8_OREAU</name>
<evidence type="ECO:0000313" key="14">
    <source>
        <dbReference type="Ensembl" id="ENSOABP00000061206.1"/>
    </source>
</evidence>
<keyword evidence="4" id="KW-0479">Metal-binding</keyword>
<keyword evidence="15" id="KW-1185">Reference proteome</keyword>
<feature type="domain" description="Rege-1 UBA-like" evidence="12">
    <location>
        <begin position="22"/>
        <end position="61"/>
    </location>
</feature>
<evidence type="ECO:0000256" key="8">
    <source>
        <dbReference type="ARBA" id="ARBA00022833"/>
    </source>
</evidence>
<dbReference type="GO" id="GO:0003729">
    <property type="term" value="F:mRNA binding"/>
    <property type="evidence" value="ECO:0007669"/>
    <property type="project" value="TreeGrafter"/>
</dbReference>
<feature type="compositionally biased region" description="Low complexity" evidence="10">
    <location>
        <begin position="75"/>
        <end position="92"/>
    </location>
</feature>
<dbReference type="Pfam" id="PF11977">
    <property type="entry name" value="RNase_Zc3h12a"/>
    <property type="match status" value="1"/>
</dbReference>
<keyword evidence="5" id="KW-0255">Endonuclease</keyword>
<evidence type="ECO:0000259" key="13">
    <source>
        <dbReference type="Pfam" id="PF18561"/>
    </source>
</evidence>
<evidence type="ECO:0000256" key="4">
    <source>
        <dbReference type="ARBA" id="ARBA00022723"/>
    </source>
</evidence>
<dbReference type="InterPro" id="IPR021869">
    <property type="entry name" value="RNase_Zc3h12_NYN"/>
</dbReference>
<feature type="compositionally biased region" description="Low complexity" evidence="10">
    <location>
        <begin position="366"/>
        <end position="377"/>
    </location>
</feature>
<reference evidence="14" key="2">
    <citation type="submission" date="2025-08" db="UniProtKB">
        <authorList>
            <consortium name="Ensembl"/>
        </authorList>
    </citation>
    <scope>IDENTIFICATION</scope>
</reference>
<dbReference type="GO" id="GO:0008270">
    <property type="term" value="F:zinc ion binding"/>
    <property type="evidence" value="ECO:0007669"/>
    <property type="project" value="UniProtKB-KW"/>
</dbReference>
<feature type="compositionally biased region" description="Pro residues" evidence="10">
    <location>
        <begin position="469"/>
        <end position="480"/>
    </location>
</feature>
<accession>A0AAZ1WZU8</accession>
<dbReference type="PANTHER" id="PTHR12876">
    <property type="entry name" value="N4BP1-RELATED"/>
    <property type="match status" value="1"/>
</dbReference>
<evidence type="ECO:0000259" key="11">
    <source>
        <dbReference type="Pfam" id="PF11977"/>
    </source>
</evidence>
<gene>
    <name evidence="14" type="primary">ZC3H12C</name>
</gene>
<protein>
    <submittedName>
        <fullName evidence="14">Uncharacterized protein</fullName>
    </submittedName>
</protein>
<evidence type="ECO:0000256" key="2">
    <source>
        <dbReference type="ARBA" id="ARBA00010922"/>
    </source>
</evidence>
<evidence type="ECO:0000256" key="1">
    <source>
        <dbReference type="ARBA" id="ARBA00001946"/>
    </source>
</evidence>
<dbReference type="GO" id="GO:0005634">
    <property type="term" value="C:nucleus"/>
    <property type="evidence" value="ECO:0007669"/>
    <property type="project" value="TreeGrafter"/>
</dbReference>
<keyword evidence="9" id="KW-0460">Magnesium</keyword>
<evidence type="ECO:0000313" key="15">
    <source>
        <dbReference type="Proteomes" id="UP000472276"/>
    </source>
</evidence>
<reference evidence="15" key="1">
    <citation type="submission" date="2020-03" db="EMBL/GenBank/DDBJ databases">
        <title>Evolution of repeat sequences and sex chromosomes of tilapia species revealed by chromosome-level genomes.</title>
        <authorList>
            <person name="Xu L."/>
            <person name="Tao W."/>
            <person name="Wang D."/>
            <person name="Zhou Q."/>
        </authorList>
    </citation>
    <scope>NUCLEOTIDE SEQUENCE [LARGE SCALE GENOMIC DNA]</scope>
    <source>
        <strain evidence="15">Israel</strain>
    </source>
</reference>
<evidence type="ECO:0000256" key="7">
    <source>
        <dbReference type="ARBA" id="ARBA00022801"/>
    </source>
</evidence>
<dbReference type="Pfam" id="PF18039">
    <property type="entry name" value="UBA_6"/>
    <property type="match status" value="1"/>
</dbReference>
<feature type="compositionally biased region" description="Polar residues" evidence="10">
    <location>
        <begin position="401"/>
        <end position="416"/>
    </location>
</feature>
<keyword evidence="6" id="KW-0863">Zinc-finger</keyword>
<organism evidence="14 15">
    <name type="scientific">Oreochromis aureus</name>
    <name type="common">Israeli tilapia</name>
    <name type="synonym">Chromis aureus</name>
    <dbReference type="NCBI Taxonomy" id="47969"/>
    <lineage>
        <taxon>Eukaryota</taxon>
        <taxon>Metazoa</taxon>
        <taxon>Chordata</taxon>
        <taxon>Craniata</taxon>
        <taxon>Vertebrata</taxon>
        <taxon>Euteleostomi</taxon>
        <taxon>Actinopterygii</taxon>
        <taxon>Neopterygii</taxon>
        <taxon>Teleostei</taxon>
        <taxon>Neoteleostei</taxon>
        <taxon>Acanthomorphata</taxon>
        <taxon>Ovalentaria</taxon>
        <taxon>Cichlomorphae</taxon>
        <taxon>Cichliformes</taxon>
        <taxon>Cichlidae</taxon>
        <taxon>African cichlids</taxon>
        <taxon>Pseudocrenilabrinae</taxon>
        <taxon>Oreochromini</taxon>
        <taxon>Oreochromis</taxon>
    </lineage>
</organism>
<dbReference type="AlphaFoldDB" id="A0AAZ1WZU8"/>
<dbReference type="GO" id="GO:0016787">
    <property type="term" value="F:hydrolase activity"/>
    <property type="evidence" value="ECO:0007669"/>
    <property type="project" value="UniProtKB-KW"/>
</dbReference>
<dbReference type="InterPro" id="IPR040757">
    <property type="entry name" value="Regnase_1/ZC3H12_C"/>
</dbReference>
<dbReference type="InterPro" id="IPR040546">
    <property type="entry name" value="Rege-1_UBA-like"/>
</dbReference>
<dbReference type="GO" id="GO:0036464">
    <property type="term" value="C:cytoplasmic ribonucleoprotein granule"/>
    <property type="evidence" value="ECO:0007669"/>
    <property type="project" value="TreeGrafter"/>
</dbReference>
<feature type="compositionally biased region" description="Basic residues" evidence="10">
    <location>
        <begin position="385"/>
        <end position="397"/>
    </location>
</feature>